<feature type="compositionally biased region" description="Polar residues" evidence="1">
    <location>
        <begin position="151"/>
        <end position="162"/>
    </location>
</feature>
<feature type="region of interest" description="Disordered" evidence="1">
    <location>
        <begin position="137"/>
        <end position="167"/>
    </location>
</feature>
<proteinExistence type="predicted"/>
<dbReference type="VEuPathDB" id="FungiDB:MAPG_11563"/>
<keyword evidence="4" id="KW-1185">Reference proteome</keyword>
<name>A0A0C4EFL2_MAGP6</name>
<gene>
    <name evidence="2" type="ORF">MAPG_11563</name>
</gene>
<organism evidence="3 4">
    <name type="scientific">Magnaporthiopsis poae (strain ATCC 64411 / 73-15)</name>
    <name type="common">Kentucky bluegrass fungus</name>
    <name type="synonym">Magnaporthe poae</name>
    <dbReference type="NCBI Taxonomy" id="644358"/>
    <lineage>
        <taxon>Eukaryota</taxon>
        <taxon>Fungi</taxon>
        <taxon>Dikarya</taxon>
        <taxon>Ascomycota</taxon>
        <taxon>Pezizomycotina</taxon>
        <taxon>Sordariomycetes</taxon>
        <taxon>Sordariomycetidae</taxon>
        <taxon>Magnaporthales</taxon>
        <taxon>Magnaporthaceae</taxon>
        <taxon>Magnaporthiopsis</taxon>
    </lineage>
</organism>
<reference evidence="3" key="4">
    <citation type="journal article" date="2015" name="G3 (Bethesda)">
        <title>Genome sequences of three phytopathogenic species of the Magnaporthaceae family of fungi.</title>
        <authorList>
            <person name="Okagaki L.H."/>
            <person name="Nunes C.C."/>
            <person name="Sailsbery J."/>
            <person name="Clay B."/>
            <person name="Brown D."/>
            <person name="John T."/>
            <person name="Oh Y."/>
            <person name="Young N."/>
            <person name="Fitzgerald M."/>
            <person name="Haas B.J."/>
            <person name="Zeng Q."/>
            <person name="Young S."/>
            <person name="Adiconis X."/>
            <person name="Fan L."/>
            <person name="Levin J.Z."/>
            <person name="Mitchell T.K."/>
            <person name="Okubara P.A."/>
            <person name="Farman M.L."/>
            <person name="Kohn L.M."/>
            <person name="Birren B."/>
            <person name="Ma L.-J."/>
            <person name="Dean R.A."/>
        </authorList>
    </citation>
    <scope>NUCLEOTIDE SEQUENCE</scope>
    <source>
        <strain evidence="3">ATCC 64411 / 73-15</strain>
    </source>
</reference>
<reference evidence="4" key="2">
    <citation type="submission" date="2010-05" db="EMBL/GenBank/DDBJ databases">
        <title>The genome sequence of Magnaporthe poae strain ATCC 64411.</title>
        <authorList>
            <person name="Ma L.-J."/>
            <person name="Dead R."/>
            <person name="Young S."/>
            <person name="Zeng Q."/>
            <person name="Koehrsen M."/>
            <person name="Alvarado L."/>
            <person name="Berlin A."/>
            <person name="Chapman S.B."/>
            <person name="Chen Z."/>
            <person name="Freedman E."/>
            <person name="Gellesch M."/>
            <person name="Goldberg J."/>
            <person name="Griggs A."/>
            <person name="Gujja S."/>
            <person name="Heilman E.R."/>
            <person name="Heiman D."/>
            <person name="Hepburn T."/>
            <person name="Howarth C."/>
            <person name="Jen D."/>
            <person name="Larson L."/>
            <person name="Mehta T."/>
            <person name="Neiman D."/>
            <person name="Pearson M."/>
            <person name="Roberts A."/>
            <person name="Saif S."/>
            <person name="Shea T."/>
            <person name="Shenoy N."/>
            <person name="Sisk P."/>
            <person name="Stolte C."/>
            <person name="Sykes S."/>
            <person name="Walk T."/>
            <person name="White J."/>
            <person name="Yandava C."/>
            <person name="Haas B."/>
            <person name="Nusbaum C."/>
            <person name="Birren B."/>
        </authorList>
    </citation>
    <scope>NUCLEOTIDE SEQUENCE [LARGE SCALE GENOMIC DNA]</scope>
    <source>
        <strain evidence="4">ATCC 64411 / 73-15</strain>
    </source>
</reference>
<accession>A0A0C4EFL2</accession>
<protein>
    <submittedName>
        <fullName evidence="2 3">Uncharacterized protein</fullName>
    </submittedName>
</protein>
<evidence type="ECO:0000256" key="1">
    <source>
        <dbReference type="SAM" id="MobiDB-lite"/>
    </source>
</evidence>
<dbReference type="Proteomes" id="UP000011715">
    <property type="component" value="Unassembled WGS sequence"/>
</dbReference>
<evidence type="ECO:0000313" key="2">
    <source>
        <dbReference type="EMBL" id="KLU92618.1"/>
    </source>
</evidence>
<dbReference type="EnsemblFungi" id="MAPG_11563T0">
    <property type="protein sequence ID" value="MAPG_11563T0"/>
    <property type="gene ID" value="MAPG_11563"/>
</dbReference>
<dbReference type="EMBL" id="ADBL01002848">
    <property type="status" value="NOT_ANNOTATED_CDS"/>
    <property type="molecule type" value="Genomic_DNA"/>
</dbReference>
<reference evidence="3" key="5">
    <citation type="submission" date="2015-06" db="UniProtKB">
        <authorList>
            <consortium name="EnsemblFungi"/>
        </authorList>
    </citation>
    <scope>IDENTIFICATION</scope>
    <source>
        <strain evidence="3">ATCC 64411</strain>
    </source>
</reference>
<dbReference type="AlphaFoldDB" id="A0A0C4EFL2"/>
<reference evidence="2" key="1">
    <citation type="submission" date="2010-05" db="EMBL/GenBank/DDBJ databases">
        <title>The Genome Sequence of Magnaporthe poae strain ATCC 64411.</title>
        <authorList>
            <consortium name="The Broad Institute Genome Sequencing Platform"/>
            <consortium name="Broad Institute Genome Sequencing Center for Infectious Disease"/>
            <person name="Ma L.-J."/>
            <person name="Dead R."/>
            <person name="Young S."/>
            <person name="Zeng Q."/>
            <person name="Koehrsen M."/>
            <person name="Alvarado L."/>
            <person name="Berlin A."/>
            <person name="Chapman S.B."/>
            <person name="Chen Z."/>
            <person name="Freedman E."/>
            <person name="Gellesch M."/>
            <person name="Goldberg J."/>
            <person name="Griggs A."/>
            <person name="Gujja S."/>
            <person name="Heilman E.R."/>
            <person name="Heiman D."/>
            <person name="Hepburn T."/>
            <person name="Howarth C."/>
            <person name="Jen D."/>
            <person name="Larson L."/>
            <person name="Mehta T."/>
            <person name="Neiman D."/>
            <person name="Pearson M."/>
            <person name="Roberts A."/>
            <person name="Saif S."/>
            <person name="Shea T."/>
            <person name="Shenoy N."/>
            <person name="Sisk P."/>
            <person name="Stolte C."/>
            <person name="Sykes S."/>
            <person name="Walk T."/>
            <person name="White J."/>
            <person name="Yandava C."/>
            <person name="Haas B."/>
            <person name="Nusbaum C."/>
            <person name="Birren B."/>
        </authorList>
    </citation>
    <scope>NUCLEOTIDE SEQUENCE</scope>
    <source>
        <strain evidence="2">ATCC 64411</strain>
    </source>
</reference>
<evidence type="ECO:0000313" key="4">
    <source>
        <dbReference type="Proteomes" id="UP000011715"/>
    </source>
</evidence>
<sequence>MSATQTTNVSLSANGLNWNKKHQMWSIYRADWDSYYVRLTLLQWGRMDDDGYPSIEIFGELIQQYKDDGGDMGVCSSCEIEYPATMMSLATYGECPWYLCWKQTCTEKFRRAYADAPQLDEAFERGDTVMLSAHPDELFGPRKKASPPPTQAGSTPVVQTPSRAEEPVVHLAKMRERAAVIRQRETRFRDPRNVQKILQKACQKSRQA</sequence>
<evidence type="ECO:0000313" key="3">
    <source>
        <dbReference type="EnsemblFungi" id="MAPG_11563T0"/>
    </source>
</evidence>
<dbReference type="OrthoDB" id="10411417at2759"/>
<dbReference type="EMBL" id="GL876982">
    <property type="protein sequence ID" value="KLU92618.1"/>
    <property type="molecule type" value="Genomic_DNA"/>
</dbReference>
<dbReference type="eggNOG" id="ENOG502RN6H">
    <property type="taxonomic scope" value="Eukaryota"/>
</dbReference>
<reference evidence="2" key="3">
    <citation type="submission" date="2011-03" db="EMBL/GenBank/DDBJ databases">
        <title>Annotation of Magnaporthe poae ATCC 64411.</title>
        <authorList>
            <person name="Ma L.-J."/>
            <person name="Dead R."/>
            <person name="Young S.K."/>
            <person name="Zeng Q."/>
            <person name="Gargeya S."/>
            <person name="Fitzgerald M."/>
            <person name="Haas B."/>
            <person name="Abouelleil A."/>
            <person name="Alvarado L."/>
            <person name="Arachchi H.M."/>
            <person name="Berlin A."/>
            <person name="Brown A."/>
            <person name="Chapman S.B."/>
            <person name="Chen Z."/>
            <person name="Dunbar C."/>
            <person name="Freedman E."/>
            <person name="Gearin G."/>
            <person name="Gellesch M."/>
            <person name="Goldberg J."/>
            <person name="Griggs A."/>
            <person name="Gujja S."/>
            <person name="Heiman D."/>
            <person name="Howarth C."/>
            <person name="Larson L."/>
            <person name="Lui A."/>
            <person name="MacDonald P.J.P."/>
            <person name="Mehta T."/>
            <person name="Montmayeur A."/>
            <person name="Murphy C."/>
            <person name="Neiman D."/>
            <person name="Pearson M."/>
            <person name="Priest M."/>
            <person name="Roberts A."/>
            <person name="Saif S."/>
            <person name="Shea T."/>
            <person name="Shenoy N."/>
            <person name="Sisk P."/>
            <person name="Stolte C."/>
            <person name="Sykes S."/>
            <person name="Yandava C."/>
            <person name="Wortman J."/>
            <person name="Nusbaum C."/>
            <person name="Birren B."/>
        </authorList>
    </citation>
    <scope>NUCLEOTIDE SEQUENCE</scope>
    <source>
        <strain evidence="2">ATCC 64411</strain>
    </source>
</reference>